<protein>
    <recommendedName>
        <fullName evidence="1">Methyltransferase type 11 domain-containing protein</fullName>
    </recommendedName>
</protein>
<reference evidence="2" key="1">
    <citation type="submission" date="2006-07" db="EMBL/GenBank/DDBJ databases">
        <title>Complete sequence of Thiomicrospira crunogena XCL-2.</title>
        <authorList>
            <consortium name="US DOE Joint Genome Institute"/>
            <person name="Copeland A."/>
            <person name="Lucas S."/>
            <person name="Lapidus A."/>
            <person name="Barry K."/>
            <person name="Detter J.C."/>
            <person name="Glavina del Rio T."/>
            <person name="Hammon N."/>
            <person name="Israni S."/>
            <person name="Dalin E."/>
            <person name="Tice H."/>
            <person name="Pitluck S."/>
            <person name="Chain P."/>
            <person name="Malfatti S."/>
            <person name="Shin M."/>
            <person name="Vergez L."/>
            <person name="Schmutz J."/>
            <person name="Larimer F."/>
            <person name="Land M."/>
            <person name="Hauser L."/>
            <person name="Kyrpides N."/>
            <person name="Lykidis A."/>
            <person name="Scott K.M."/>
            <person name="Sievert S."/>
            <person name="Kerfeld C."/>
            <person name="Freyermuth S."/>
            <person name="Dobrinski K."/>
            <person name="Boller A."/>
            <person name="Fitzpatrick K."/>
            <person name="Thoma P."/>
            <person name="Moore J."/>
            <person name="Richardson P."/>
        </authorList>
    </citation>
    <scope>NUCLEOTIDE SEQUENCE</scope>
    <source>
        <strain evidence="2">XCL-2</strain>
    </source>
</reference>
<dbReference type="Gene3D" id="3.40.50.150">
    <property type="entry name" value="Vaccinia Virus protein VP39"/>
    <property type="match status" value="1"/>
</dbReference>
<sequence>MMNPRFQSFLYRFFQSPKGHSLLQQEKALIDQALAQVFGLYLVQLGIVSSDDLLANSRANCKVMIDNHWQRFQGARFVAANVDYLPLKSDSIDVVVLPHTLEAVTDPYHILRQVDDVLIAEGNVLITGFNPAGCRIMRNLFGEHRPYFKKANLIRAHRIIDWLNVLGYDIEMVSYTSPSCLMKSDSSEKRWAWVESFERLLEKMGLNFGNTYCILAKKRVSSPTPVGLNWHISNWLAVNKGRSVISNRSHHTHHNNVEKDS</sequence>
<name>Q31H50_HYDCU</name>
<evidence type="ECO:0000259" key="1">
    <source>
        <dbReference type="Pfam" id="PF08241"/>
    </source>
</evidence>
<dbReference type="InterPro" id="IPR029063">
    <property type="entry name" value="SAM-dependent_MTases_sf"/>
</dbReference>
<dbReference type="eggNOG" id="COG2226">
    <property type="taxonomic scope" value="Bacteria"/>
</dbReference>
<feature type="domain" description="Methyltransferase type 11" evidence="1">
    <location>
        <begin position="63"/>
        <end position="126"/>
    </location>
</feature>
<proteinExistence type="predicted"/>
<accession>Q31H50</accession>
<dbReference type="HOGENOM" id="CLU_075049_0_1_6"/>
<organism evidence="2">
    <name type="scientific">Hydrogenovibrio crunogenus (strain DSM 25203 / XCL-2)</name>
    <name type="common">Thiomicrospira crunogena</name>
    <dbReference type="NCBI Taxonomy" id="317025"/>
    <lineage>
        <taxon>Bacteria</taxon>
        <taxon>Pseudomonadati</taxon>
        <taxon>Pseudomonadota</taxon>
        <taxon>Gammaproteobacteria</taxon>
        <taxon>Thiotrichales</taxon>
        <taxon>Piscirickettsiaceae</taxon>
        <taxon>Hydrogenovibrio</taxon>
    </lineage>
</organism>
<dbReference type="KEGG" id="tcx:Tcr_0927"/>
<dbReference type="STRING" id="317025.Tcr_0927"/>
<gene>
    <name evidence="2" type="ordered locus">Tcr_0927</name>
</gene>
<evidence type="ECO:0000313" key="2">
    <source>
        <dbReference type="EMBL" id="ABB41523.1"/>
    </source>
</evidence>
<dbReference type="Pfam" id="PF08241">
    <property type="entry name" value="Methyltransf_11"/>
    <property type="match status" value="1"/>
</dbReference>
<dbReference type="EMBL" id="CP000109">
    <property type="protein sequence ID" value="ABB41523.1"/>
    <property type="molecule type" value="Genomic_DNA"/>
</dbReference>
<dbReference type="AlphaFoldDB" id="Q31H50"/>
<dbReference type="GO" id="GO:0008757">
    <property type="term" value="F:S-adenosylmethionine-dependent methyltransferase activity"/>
    <property type="evidence" value="ECO:0007669"/>
    <property type="project" value="InterPro"/>
</dbReference>
<dbReference type="InterPro" id="IPR013216">
    <property type="entry name" value="Methyltransf_11"/>
</dbReference>
<dbReference type="SUPFAM" id="SSF53335">
    <property type="entry name" value="S-adenosyl-L-methionine-dependent methyltransferases"/>
    <property type="match status" value="1"/>
</dbReference>